<evidence type="ECO:0000256" key="3">
    <source>
        <dbReference type="ARBA" id="ARBA00022801"/>
    </source>
</evidence>
<comment type="caution">
    <text evidence="7">The sequence shown here is derived from an EMBL/GenBank/DDBJ whole genome shotgun (WGS) entry which is preliminary data.</text>
</comment>
<evidence type="ECO:0000256" key="1">
    <source>
        <dbReference type="ARBA" id="ARBA00007824"/>
    </source>
</evidence>
<keyword evidence="4" id="KW-0443">Lipid metabolism</keyword>
<evidence type="ECO:0000259" key="6">
    <source>
        <dbReference type="PROSITE" id="PS51934"/>
    </source>
</evidence>
<evidence type="ECO:0000256" key="4">
    <source>
        <dbReference type="ARBA" id="ARBA00023098"/>
    </source>
</evidence>
<dbReference type="PANTHER" id="PTHR13943:SF31">
    <property type="entry name" value="PHOSPHOLIPASE A AND ACYLTRANSFERASE 3"/>
    <property type="match status" value="1"/>
</dbReference>
<feature type="non-terminal residue" evidence="7">
    <location>
        <position position="1"/>
    </location>
</feature>
<dbReference type="EMBL" id="JAAWVN010009766">
    <property type="protein sequence ID" value="MBN3290807.1"/>
    <property type="molecule type" value="Genomic_DNA"/>
</dbReference>
<evidence type="ECO:0000313" key="7">
    <source>
        <dbReference type="EMBL" id="MBN3290807.1"/>
    </source>
</evidence>
<dbReference type="InterPro" id="IPR007053">
    <property type="entry name" value="LRAT_dom"/>
</dbReference>
<dbReference type="PANTHER" id="PTHR13943">
    <property type="entry name" value="HRAS-LIKE SUPPRESSOR - RELATED"/>
    <property type="match status" value="1"/>
</dbReference>
<keyword evidence="8" id="KW-1185">Reference proteome</keyword>
<dbReference type="Pfam" id="PF04970">
    <property type="entry name" value="LRAT"/>
    <property type="match status" value="1"/>
</dbReference>
<gene>
    <name evidence="7" type="primary">Pla2g16_1</name>
    <name evidence="7" type="ORF">GTO92_0016842</name>
</gene>
<name>A0ABS2YW81_POLSE</name>
<dbReference type="Gene3D" id="3.90.1720.10">
    <property type="entry name" value="endopeptidase domain like (from Nostoc punctiforme)"/>
    <property type="match status" value="1"/>
</dbReference>
<dbReference type="PROSITE" id="PS51934">
    <property type="entry name" value="LRAT"/>
    <property type="match status" value="1"/>
</dbReference>
<evidence type="ECO:0000256" key="5">
    <source>
        <dbReference type="SAM" id="MobiDB-lite"/>
    </source>
</evidence>
<dbReference type="Proteomes" id="UP001166052">
    <property type="component" value="Unassembled WGS sequence"/>
</dbReference>
<keyword evidence="2" id="KW-0808">Transferase</keyword>
<protein>
    <submittedName>
        <fullName evidence="7">PA216 protein</fullName>
    </submittedName>
</protein>
<comment type="similarity">
    <text evidence="1">Belongs to the H-rev107 family.</text>
</comment>
<proteinExistence type="inferred from homology"/>
<feature type="non-terminal residue" evidence="7">
    <location>
        <position position="225"/>
    </location>
</feature>
<feature type="domain" description="LRAT" evidence="6">
    <location>
        <begin position="109"/>
        <end position="198"/>
    </location>
</feature>
<feature type="compositionally biased region" description="Pro residues" evidence="5">
    <location>
        <begin position="24"/>
        <end position="34"/>
    </location>
</feature>
<feature type="compositionally biased region" description="Basic and acidic residues" evidence="5">
    <location>
        <begin position="41"/>
        <end position="54"/>
    </location>
</feature>
<organism evidence="7 8">
    <name type="scientific">Polypterus senegalus</name>
    <name type="common">Senegal bichir</name>
    <dbReference type="NCBI Taxonomy" id="55291"/>
    <lineage>
        <taxon>Eukaryota</taxon>
        <taxon>Metazoa</taxon>
        <taxon>Chordata</taxon>
        <taxon>Craniata</taxon>
        <taxon>Vertebrata</taxon>
        <taxon>Euteleostomi</taxon>
        <taxon>Actinopterygii</taxon>
        <taxon>Polypteriformes</taxon>
        <taxon>Polypteridae</taxon>
        <taxon>Polypterus</taxon>
    </lineage>
</organism>
<feature type="compositionally biased region" description="Basic and acidic residues" evidence="5">
    <location>
        <begin position="1"/>
        <end position="18"/>
    </location>
</feature>
<evidence type="ECO:0000313" key="8">
    <source>
        <dbReference type="Proteomes" id="UP001166052"/>
    </source>
</evidence>
<evidence type="ECO:0000256" key="2">
    <source>
        <dbReference type="ARBA" id="ARBA00022679"/>
    </source>
</evidence>
<reference evidence="7" key="1">
    <citation type="journal article" date="2021" name="Cell">
        <title>Tracing the genetic footprints of vertebrate landing in non-teleost ray-finned fishes.</title>
        <authorList>
            <person name="Bi X."/>
            <person name="Wang K."/>
            <person name="Yang L."/>
            <person name="Pan H."/>
            <person name="Jiang H."/>
            <person name="Wei Q."/>
            <person name="Fang M."/>
            <person name="Yu H."/>
            <person name="Zhu C."/>
            <person name="Cai Y."/>
            <person name="He Y."/>
            <person name="Gan X."/>
            <person name="Zeng H."/>
            <person name="Yu D."/>
            <person name="Zhu Y."/>
            <person name="Jiang H."/>
            <person name="Qiu Q."/>
            <person name="Yang H."/>
            <person name="Zhang Y.E."/>
            <person name="Wang W."/>
            <person name="Zhu M."/>
            <person name="He S."/>
            <person name="Zhang G."/>
        </authorList>
    </citation>
    <scope>NUCLEOTIDE SEQUENCE</scope>
    <source>
        <strain evidence="7">Bchr_001</strain>
    </source>
</reference>
<accession>A0ABS2YW81</accession>
<sequence length="225" mass="25672">MAKYKNDKLQEREKETLELLHYPTLPPPYRPQPLPFASHAQGEEELKSEEENVEKSPPALGMGYQPDMLPVLPSAPLIPLAPLQLHKKEGVTTRAQAQAASARSNVGDKIEFNRGAYYHVAVFWGKEKGQDMVVHVTGGKSSHKVNNELDQTYSAKNPSKIKEYLEKSIGKKWNYNLADNNCEHFANQARYDQHFSSQFYRRVLQLYMQACVILEHFGNKTSVER</sequence>
<keyword evidence="3" id="KW-0378">Hydrolase</keyword>
<feature type="region of interest" description="Disordered" evidence="5">
    <location>
        <begin position="1"/>
        <end position="61"/>
    </location>
</feature>
<dbReference type="InterPro" id="IPR051496">
    <property type="entry name" value="H-rev107_PLA/AT"/>
</dbReference>